<comment type="subcellular location">
    <subcellularLocation>
        <location evidence="1">Membrane</location>
    </subcellularLocation>
</comment>
<feature type="compositionally biased region" description="Basic and acidic residues" evidence="9">
    <location>
        <begin position="100"/>
        <end position="111"/>
    </location>
</feature>
<dbReference type="Gene3D" id="3.30.40.10">
    <property type="entry name" value="Zinc/RING finger domain, C3HC4 (zinc finger)"/>
    <property type="match status" value="1"/>
</dbReference>
<feature type="region of interest" description="Disordered" evidence="9">
    <location>
        <begin position="315"/>
        <end position="357"/>
    </location>
</feature>
<evidence type="ECO:0000256" key="7">
    <source>
        <dbReference type="ARBA" id="ARBA00023136"/>
    </source>
</evidence>
<dbReference type="EMBL" id="FN649736">
    <property type="protein sequence ID" value="CBN79797.1"/>
    <property type="molecule type" value="Genomic_DNA"/>
</dbReference>
<dbReference type="OrthoDB" id="272091at2759"/>
<dbReference type="GO" id="GO:0016020">
    <property type="term" value="C:membrane"/>
    <property type="evidence" value="ECO:0007669"/>
    <property type="project" value="UniProtKB-SubCell"/>
</dbReference>
<dbReference type="STRING" id="2880.D8LEX7"/>
<evidence type="ECO:0000256" key="9">
    <source>
        <dbReference type="SAM" id="MobiDB-lite"/>
    </source>
</evidence>
<evidence type="ECO:0000256" key="5">
    <source>
        <dbReference type="ARBA" id="ARBA00022833"/>
    </source>
</evidence>
<evidence type="ECO:0000256" key="8">
    <source>
        <dbReference type="PROSITE-ProRule" id="PRU00175"/>
    </source>
</evidence>
<gene>
    <name evidence="12" type="ORF">Esi_0014_0125</name>
</gene>
<keyword evidence="5" id="KW-0862">Zinc</keyword>
<evidence type="ECO:0000313" key="13">
    <source>
        <dbReference type="Proteomes" id="UP000002630"/>
    </source>
</evidence>
<evidence type="ECO:0000256" key="2">
    <source>
        <dbReference type="ARBA" id="ARBA00022692"/>
    </source>
</evidence>
<keyword evidence="3" id="KW-0479">Metal-binding</keyword>
<keyword evidence="6 10" id="KW-1133">Transmembrane helix</keyword>
<name>D8LEX7_ECTSI</name>
<accession>D8LEX7</accession>
<dbReference type="SMART" id="SM00184">
    <property type="entry name" value="RING"/>
    <property type="match status" value="1"/>
</dbReference>
<dbReference type="Proteomes" id="UP000002630">
    <property type="component" value="Linkage Group LG11"/>
</dbReference>
<feature type="region of interest" description="Disordered" evidence="9">
    <location>
        <begin position="1"/>
        <end position="39"/>
    </location>
</feature>
<protein>
    <recommendedName>
        <fullName evidence="11">RING-type domain-containing protein</fullName>
    </recommendedName>
</protein>
<proteinExistence type="predicted"/>
<dbReference type="CDD" id="cd16454">
    <property type="entry name" value="RING-H2_PA-TM-RING"/>
    <property type="match status" value="1"/>
</dbReference>
<sequence length="504" mass="51927">MQIMVPVPTSSAETNPGGGGQVFPEDDDPVRVSDDVGEEAEEAEEAMEEAEAEQARDVMLITISIVVGCGVLTLILLCVVRKVMDLCLLRNDPTGSLRYSQEEGLTKRSIERLPQTRYKRPVSGTAQKKGDKKTPASDGKKPDDTEAAAAGEEGGVTGSDLHGPPGSSTAAPKTAVVAGAEGGEGEGARDSTEDMCAICLVEYETGDELRIIPGCGHRFHKECIDPWLETKAVCAYCKANVEARRTCCDRVYRSVSDRLGINLVAPTTIRFSSSRRTYTNEDVQLAMGPTLPASYGHSEMDYVGSAVAPRQASVDVEAGEGGEAEATTPTTAAAAAPGQAFGGGGPAGSGSTRSTRGAIVLPDQGGQPQGSIVVQPASAPSYVVVPREYSLGGDGIDEEYPGNGGEGLAGSSTRELASSAARASTTEGLPDDVAQATDATEEKEEIVAEAAEERRGSHKGFSDGRGGVVFGGNTEEFREAAAEAAAVAGARNGAAASGGAGPRL</sequence>
<dbReference type="SUPFAM" id="SSF57850">
    <property type="entry name" value="RING/U-box"/>
    <property type="match status" value="1"/>
</dbReference>
<dbReference type="InParanoid" id="D8LEX7"/>
<evidence type="ECO:0000256" key="6">
    <source>
        <dbReference type="ARBA" id="ARBA00022989"/>
    </source>
</evidence>
<keyword evidence="2 10" id="KW-0812">Transmembrane</keyword>
<feature type="region of interest" description="Disordered" evidence="9">
    <location>
        <begin position="394"/>
        <end position="441"/>
    </location>
</feature>
<dbReference type="PANTHER" id="PTHR46539">
    <property type="entry name" value="E3 UBIQUITIN-PROTEIN LIGASE ATL42"/>
    <property type="match status" value="1"/>
</dbReference>
<reference evidence="12 13" key="1">
    <citation type="journal article" date="2010" name="Nature">
        <title>The Ectocarpus genome and the independent evolution of multicellularity in brown algae.</title>
        <authorList>
            <person name="Cock J.M."/>
            <person name="Sterck L."/>
            <person name="Rouze P."/>
            <person name="Scornet D."/>
            <person name="Allen A.E."/>
            <person name="Amoutzias G."/>
            <person name="Anthouard V."/>
            <person name="Artiguenave F."/>
            <person name="Aury J.M."/>
            <person name="Badger J.H."/>
            <person name="Beszteri B."/>
            <person name="Billiau K."/>
            <person name="Bonnet E."/>
            <person name="Bothwell J.H."/>
            <person name="Bowler C."/>
            <person name="Boyen C."/>
            <person name="Brownlee C."/>
            <person name="Carrano C.J."/>
            <person name="Charrier B."/>
            <person name="Cho G.Y."/>
            <person name="Coelho S.M."/>
            <person name="Collen J."/>
            <person name="Corre E."/>
            <person name="Da Silva C."/>
            <person name="Delage L."/>
            <person name="Delaroque N."/>
            <person name="Dittami S.M."/>
            <person name="Doulbeau S."/>
            <person name="Elias M."/>
            <person name="Farnham G."/>
            <person name="Gachon C.M."/>
            <person name="Gschloessl B."/>
            <person name="Heesch S."/>
            <person name="Jabbari K."/>
            <person name="Jubin C."/>
            <person name="Kawai H."/>
            <person name="Kimura K."/>
            <person name="Kloareg B."/>
            <person name="Kupper F.C."/>
            <person name="Lang D."/>
            <person name="Le Bail A."/>
            <person name="Leblanc C."/>
            <person name="Lerouge P."/>
            <person name="Lohr M."/>
            <person name="Lopez P.J."/>
            <person name="Martens C."/>
            <person name="Maumus F."/>
            <person name="Michel G."/>
            <person name="Miranda-Saavedra D."/>
            <person name="Morales J."/>
            <person name="Moreau H."/>
            <person name="Motomura T."/>
            <person name="Nagasato C."/>
            <person name="Napoli C.A."/>
            <person name="Nelson D.R."/>
            <person name="Nyvall-Collen P."/>
            <person name="Peters A.F."/>
            <person name="Pommier C."/>
            <person name="Potin P."/>
            <person name="Poulain J."/>
            <person name="Quesneville H."/>
            <person name="Read B."/>
            <person name="Rensing S.A."/>
            <person name="Ritter A."/>
            <person name="Rousvoal S."/>
            <person name="Samanta M."/>
            <person name="Samson G."/>
            <person name="Schroeder D.C."/>
            <person name="Segurens B."/>
            <person name="Strittmatter M."/>
            <person name="Tonon T."/>
            <person name="Tregear J.W."/>
            <person name="Valentin K."/>
            <person name="von Dassow P."/>
            <person name="Yamagishi T."/>
            <person name="Van de Peer Y."/>
            <person name="Wincker P."/>
        </authorList>
    </citation>
    <scope>NUCLEOTIDE SEQUENCE [LARGE SCALE GENOMIC DNA]</scope>
    <source>
        <strain evidence="13">Ec32 / CCAP1310/4</strain>
    </source>
</reference>
<evidence type="ECO:0000256" key="4">
    <source>
        <dbReference type="ARBA" id="ARBA00022771"/>
    </source>
</evidence>
<feature type="compositionally biased region" description="Polar residues" evidence="9">
    <location>
        <begin position="410"/>
        <end position="427"/>
    </location>
</feature>
<organism evidence="12 13">
    <name type="scientific">Ectocarpus siliculosus</name>
    <name type="common">Brown alga</name>
    <name type="synonym">Conferva siliculosa</name>
    <dbReference type="NCBI Taxonomy" id="2880"/>
    <lineage>
        <taxon>Eukaryota</taxon>
        <taxon>Sar</taxon>
        <taxon>Stramenopiles</taxon>
        <taxon>Ochrophyta</taxon>
        <taxon>PX clade</taxon>
        <taxon>Phaeophyceae</taxon>
        <taxon>Ectocarpales</taxon>
        <taxon>Ectocarpaceae</taxon>
        <taxon>Ectocarpus</taxon>
    </lineage>
</organism>
<evidence type="ECO:0000256" key="3">
    <source>
        <dbReference type="ARBA" id="ARBA00022723"/>
    </source>
</evidence>
<dbReference type="PANTHER" id="PTHR46539:SF1">
    <property type="entry name" value="E3 UBIQUITIN-PROTEIN LIGASE ATL42"/>
    <property type="match status" value="1"/>
</dbReference>
<dbReference type="InterPro" id="IPR013083">
    <property type="entry name" value="Znf_RING/FYVE/PHD"/>
</dbReference>
<feature type="domain" description="RING-type" evidence="11">
    <location>
        <begin position="196"/>
        <end position="238"/>
    </location>
</feature>
<feature type="compositionally biased region" description="Basic and acidic residues" evidence="9">
    <location>
        <begin position="128"/>
        <end position="144"/>
    </location>
</feature>
<dbReference type="Pfam" id="PF13639">
    <property type="entry name" value="zf-RING_2"/>
    <property type="match status" value="1"/>
</dbReference>
<dbReference type="PROSITE" id="PS50089">
    <property type="entry name" value="ZF_RING_2"/>
    <property type="match status" value="1"/>
</dbReference>
<feature type="region of interest" description="Disordered" evidence="9">
    <location>
        <begin position="93"/>
        <end position="173"/>
    </location>
</feature>
<keyword evidence="13" id="KW-1185">Reference proteome</keyword>
<evidence type="ECO:0000256" key="10">
    <source>
        <dbReference type="SAM" id="Phobius"/>
    </source>
</evidence>
<keyword evidence="4 8" id="KW-0863">Zinc-finger</keyword>
<evidence type="ECO:0000256" key="1">
    <source>
        <dbReference type="ARBA" id="ARBA00004370"/>
    </source>
</evidence>
<dbReference type="EMBL" id="FN648000">
    <property type="protein sequence ID" value="CBN79797.1"/>
    <property type="molecule type" value="Genomic_DNA"/>
</dbReference>
<keyword evidence="7 10" id="KW-0472">Membrane</keyword>
<feature type="compositionally biased region" description="Low complexity" evidence="9">
    <location>
        <begin position="324"/>
        <end position="339"/>
    </location>
</feature>
<dbReference type="InterPro" id="IPR001841">
    <property type="entry name" value="Znf_RING"/>
</dbReference>
<dbReference type="GO" id="GO:0008270">
    <property type="term" value="F:zinc ion binding"/>
    <property type="evidence" value="ECO:0007669"/>
    <property type="project" value="UniProtKB-KW"/>
</dbReference>
<evidence type="ECO:0000313" key="12">
    <source>
        <dbReference type="EMBL" id="CBN79797.1"/>
    </source>
</evidence>
<evidence type="ECO:0000259" key="11">
    <source>
        <dbReference type="PROSITE" id="PS50089"/>
    </source>
</evidence>
<feature type="region of interest" description="Disordered" evidence="9">
    <location>
        <begin position="449"/>
        <end position="468"/>
    </location>
</feature>
<dbReference type="AlphaFoldDB" id="D8LEX7"/>
<feature type="transmembrane region" description="Helical" evidence="10">
    <location>
        <begin position="58"/>
        <end position="80"/>
    </location>
</feature>
<dbReference type="eggNOG" id="KOG0800">
    <property type="taxonomic scope" value="Eukaryota"/>
</dbReference>